<accession>A0A7E4V9U7</accession>
<dbReference type="AlphaFoldDB" id="A0A7E4V9U7"/>
<name>A0A7E4V9U7_PANRE</name>
<dbReference type="WBParaSite" id="Pan_g17958.t1">
    <property type="protein sequence ID" value="Pan_g17958.t1"/>
    <property type="gene ID" value="Pan_g17958"/>
</dbReference>
<reference evidence="2" key="1">
    <citation type="journal article" date="2013" name="Genetics">
        <title>The draft genome and transcriptome of Panagrellus redivivus are shaped by the harsh demands of a free-living lifestyle.</title>
        <authorList>
            <person name="Srinivasan J."/>
            <person name="Dillman A.R."/>
            <person name="Macchietto M.G."/>
            <person name="Heikkinen L."/>
            <person name="Lakso M."/>
            <person name="Fracchia K.M."/>
            <person name="Antoshechkin I."/>
            <person name="Mortazavi A."/>
            <person name="Wong G."/>
            <person name="Sternberg P.W."/>
        </authorList>
    </citation>
    <scope>NUCLEOTIDE SEQUENCE [LARGE SCALE GENOMIC DNA]</scope>
    <source>
        <strain evidence="2">MT8872</strain>
    </source>
</reference>
<keyword evidence="2" id="KW-1185">Reference proteome</keyword>
<proteinExistence type="predicted"/>
<evidence type="ECO:0000313" key="3">
    <source>
        <dbReference type="WBParaSite" id="Pan_g17958.t1"/>
    </source>
</evidence>
<sequence>MKTTIKQRSRSAEGPPVSALQRAEQAEAKLQVAEVMLNQHASQDNAAKAKASAKAKQQDAIVKSRHRMLRVITSVVIVWHLYSYAKKQVQSNIKNGDSYNDEAYCNNPPCLHNQSSFYFENICRGYSIDVEIG</sequence>
<evidence type="ECO:0000256" key="1">
    <source>
        <dbReference type="SAM" id="MobiDB-lite"/>
    </source>
</evidence>
<protein>
    <submittedName>
        <fullName evidence="3">Transmembrane protein</fullName>
    </submittedName>
</protein>
<organism evidence="2 3">
    <name type="scientific">Panagrellus redivivus</name>
    <name type="common">Microworm</name>
    <dbReference type="NCBI Taxonomy" id="6233"/>
    <lineage>
        <taxon>Eukaryota</taxon>
        <taxon>Metazoa</taxon>
        <taxon>Ecdysozoa</taxon>
        <taxon>Nematoda</taxon>
        <taxon>Chromadorea</taxon>
        <taxon>Rhabditida</taxon>
        <taxon>Tylenchina</taxon>
        <taxon>Panagrolaimomorpha</taxon>
        <taxon>Panagrolaimoidea</taxon>
        <taxon>Panagrolaimidae</taxon>
        <taxon>Panagrellus</taxon>
    </lineage>
</organism>
<feature type="region of interest" description="Disordered" evidence="1">
    <location>
        <begin position="1"/>
        <end position="23"/>
    </location>
</feature>
<evidence type="ECO:0000313" key="2">
    <source>
        <dbReference type="Proteomes" id="UP000492821"/>
    </source>
</evidence>
<reference evidence="3" key="2">
    <citation type="submission" date="2020-10" db="UniProtKB">
        <authorList>
            <consortium name="WormBaseParasite"/>
        </authorList>
    </citation>
    <scope>IDENTIFICATION</scope>
</reference>
<dbReference type="Proteomes" id="UP000492821">
    <property type="component" value="Unassembled WGS sequence"/>
</dbReference>